<dbReference type="GO" id="GO:0016020">
    <property type="term" value="C:membrane"/>
    <property type="evidence" value="ECO:0007669"/>
    <property type="project" value="TreeGrafter"/>
</dbReference>
<dbReference type="Gene3D" id="3.40.50.1820">
    <property type="entry name" value="alpha/beta hydrolase"/>
    <property type="match status" value="1"/>
</dbReference>
<name>A0AAN7Z1D2_9PEZI</name>
<dbReference type="GO" id="GO:0046464">
    <property type="term" value="P:acylglycerol catabolic process"/>
    <property type="evidence" value="ECO:0007669"/>
    <property type="project" value="TreeGrafter"/>
</dbReference>
<feature type="domain" description="AB hydrolase-1" evidence="1">
    <location>
        <begin position="144"/>
        <end position="251"/>
    </location>
</feature>
<dbReference type="EMBL" id="JAWHQM010000003">
    <property type="protein sequence ID" value="KAK5626267.1"/>
    <property type="molecule type" value="Genomic_DNA"/>
</dbReference>
<proteinExistence type="predicted"/>
<comment type="caution">
    <text evidence="2">The sequence shown here is derived from an EMBL/GenBank/DDBJ whole genome shotgun (WGS) entry which is preliminary data.</text>
</comment>
<keyword evidence="3" id="KW-1185">Reference proteome</keyword>
<dbReference type="AlphaFoldDB" id="A0AAN7Z1D2"/>
<dbReference type="PANTHER" id="PTHR43798:SF5">
    <property type="entry name" value="MONOACYLGLYCEROL LIPASE ABHD6"/>
    <property type="match status" value="1"/>
</dbReference>
<dbReference type="InterPro" id="IPR050266">
    <property type="entry name" value="AB_hydrolase_sf"/>
</dbReference>
<dbReference type="Pfam" id="PF00561">
    <property type="entry name" value="Abhydrolase_1"/>
    <property type="match status" value="1"/>
</dbReference>
<reference evidence="2 3" key="1">
    <citation type="submission" date="2023-10" db="EMBL/GenBank/DDBJ databases">
        <title>Draft genome sequence of Xylaria bambusicola isolate GMP-LS, the root and basal stem rot pathogen of sugarcane in Indonesia.</title>
        <authorList>
            <person name="Selvaraj P."/>
            <person name="Muralishankar V."/>
            <person name="Muruganantham S."/>
            <person name="Sp S."/>
            <person name="Haryani S."/>
            <person name="Lau K.J.X."/>
            <person name="Naqvi N.I."/>
        </authorList>
    </citation>
    <scope>NUCLEOTIDE SEQUENCE [LARGE SCALE GENOMIC DNA]</scope>
    <source>
        <strain evidence="2">GMP-LS</strain>
    </source>
</reference>
<dbReference type="Proteomes" id="UP001305414">
    <property type="component" value="Unassembled WGS sequence"/>
</dbReference>
<gene>
    <name evidence="2" type="ORF">RRF57_001982</name>
</gene>
<accession>A0AAN7Z1D2</accession>
<dbReference type="PANTHER" id="PTHR43798">
    <property type="entry name" value="MONOACYLGLYCEROL LIPASE"/>
    <property type="match status" value="1"/>
</dbReference>
<protein>
    <recommendedName>
        <fullName evidence="1">AB hydrolase-1 domain-containing protein</fullName>
    </recommendedName>
</protein>
<dbReference type="InterPro" id="IPR029058">
    <property type="entry name" value="AB_hydrolase_fold"/>
</dbReference>
<sequence length="396" mass="43982">MVVRMAVQTMWPMGFRCLQTSKSHQWSHNPQSGILGNAGVSNACSRKPPCESEKLPRRKVNAKVIVSSKTRSRHSEMTDSNVENIVLPRRLIREPKNFLAAPSLASFTSRFGDVYPAPGFLESDLGTTAVYDLAAPSGEAKRRVLLVHGLNTPALGLLPLAKALQRLDPDAHVVFFDLWGHGLSSTPLVAHTAHIFHSQIFQVLAFKQWTSAHLLGYSFGASMLAKFAVYNPRAVDSVALLAPAGVIDPELLGERLRDLLRDSSGREAQARDAVFEFLGGGSPVVPDDWRERIGRGEVVAEAFQDWELKEHPGHRHSVFSMFREGNVYGTEDYFRRFAQLALKRVVVLGETDEVCCKDKLTDLGFTNVEVVEQAGHGVVRKKPEEVARIVYEMWSQ</sequence>
<dbReference type="InterPro" id="IPR000073">
    <property type="entry name" value="AB_hydrolase_1"/>
</dbReference>
<dbReference type="SUPFAM" id="SSF53474">
    <property type="entry name" value="alpha/beta-Hydrolases"/>
    <property type="match status" value="1"/>
</dbReference>
<dbReference type="GO" id="GO:0047372">
    <property type="term" value="F:monoacylglycerol lipase activity"/>
    <property type="evidence" value="ECO:0007669"/>
    <property type="project" value="TreeGrafter"/>
</dbReference>
<evidence type="ECO:0000313" key="2">
    <source>
        <dbReference type="EMBL" id="KAK5626267.1"/>
    </source>
</evidence>
<evidence type="ECO:0000259" key="1">
    <source>
        <dbReference type="Pfam" id="PF00561"/>
    </source>
</evidence>
<evidence type="ECO:0000313" key="3">
    <source>
        <dbReference type="Proteomes" id="UP001305414"/>
    </source>
</evidence>
<organism evidence="2 3">
    <name type="scientific">Xylaria bambusicola</name>
    <dbReference type="NCBI Taxonomy" id="326684"/>
    <lineage>
        <taxon>Eukaryota</taxon>
        <taxon>Fungi</taxon>
        <taxon>Dikarya</taxon>
        <taxon>Ascomycota</taxon>
        <taxon>Pezizomycotina</taxon>
        <taxon>Sordariomycetes</taxon>
        <taxon>Xylariomycetidae</taxon>
        <taxon>Xylariales</taxon>
        <taxon>Xylariaceae</taxon>
        <taxon>Xylaria</taxon>
    </lineage>
</organism>